<dbReference type="Gene3D" id="2.170.140.10">
    <property type="entry name" value="Chitin binding domain"/>
    <property type="match status" value="3"/>
</dbReference>
<evidence type="ECO:0000256" key="3">
    <source>
        <dbReference type="ARBA" id="ARBA00022737"/>
    </source>
</evidence>
<accession>A0AAW0VZ41</accession>
<evidence type="ECO:0000256" key="2">
    <source>
        <dbReference type="ARBA" id="ARBA00022729"/>
    </source>
</evidence>
<keyword evidence="5" id="KW-0325">Glycoprotein</keyword>
<feature type="domain" description="Chitin-binding type-2" evidence="6">
    <location>
        <begin position="157"/>
        <end position="197"/>
    </location>
</feature>
<dbReference type="InterPro" id="IPR051940">
    <property type="entry name" value="Chitin_bind-dev_reg"/>
</dbReference>
<reference evidence="7 8" key="1">
    <citation type="journal article" date="2024" name="BMC Genomics">
        <title>Genome assembly of redclaw crayfish (Cherax quadricarinatus) provides insights into its immune adaptation and hypoxia tolerance.</title>
        <authorList>
            <person name="Liu Z."/>
            <person name="Zheng J."/>
            <person name="Li H."/>
            <person name="Fang K."/>
            <person name="Wang S."/>
            <person name="He J."/>
            <person name="Zhou D."/>
            <person name="Weng S."/>
            <person name="Chi M."/>
            <person name="Gu Z."/>
            <person name="He J."/>
            <person name="Li F."/>
            <person name="Wang M."/>
        </authorList>
    </citation>
    <scope>NUCLEOTIDE SEQUENCE [LARGE SCALE GENOMIC DNA]</scope>
    <source>
        <strain evidence="7">ZL_2023a</strain>
    </source>
</reference>
<evidence type="ECO:0000259" key="6">
    <source>
        <dbReference type="PROSITE" id="PS50940"/>
    </source>
</evidence>
<dbReference type="PANTHER" id="PTHR23301:SF0">
    <property type="entry name" value="CHITIN-BINDING TYPE-2 DOMAIN-CONTAINING PROTEIN-RELATED"/>
    <property type="match status" value="1"/>
</dbReference>
<feature type="non-terminal residue" evidence="7">
    <location>
        <position position="1"/>
    </location>
</feature>
<evidence type="ECO:0000313" key="8">
    <source>
        <dbReference type="Proteomes" id="UP001445076"/>
    </source>
</evidence>
<evidence type="ECO:0000256" key="4">
    <source>
        <dbReference type="ARBA" id="ARBA00023157"/>
    </source>
</evidence>
<sequence length="209" mass="23387">DPCDLVCPKESGLFSHPQDCTKWVHCTHNQPFVKTCPFVLHFNPLLRVCDWPDTANCQASLDSDCAIPDPIIPTEEPNPKPEICDCDCCLRPHPDDCTAYYYCENGTDAEFLTCTEGLVFHPNVSQCVLPEAYPECQPEKPPTCDPTCECLYPAEGCTEYYKCNGDGVPVKHECYGGLYFNDEKHTCDFPENVSCGQRKASRLAPLPHD</sequence>
<keyword evidence="3" id="KW-0677">Repeat</keyword>
<dbReference type="SUPFAM" id="SSF57625">
    <property type="entry name" value="Invertebrate chitin-binding proteins"/>
    <property type="match status" value="3"/>
</dbReference>
<organism evidence="7 8">
    <name type="scientific">Cherax quadricarinatus</name>
    <name type="common">Australian red claw crayfish</name>
    <dbReference type="NCBI Taxonomy" id="27406"/>
    <lineage>
        <taxon>Eukaryota</taxon>
        <taxon>Metazoa</taxon>
        <taxon>Ecdysozoa</taxon>
        <taxon>Arthropoda</taxon>
        <taxon>Crustacea</taxon>
        <taxon>Multicrustacea</taxon>
        <taxon>Malacostraca</taxon>
        <taxon>Eumalacostraca</taxon>
        <taxon>Eucarida</taxon>
        <taxon>Decapoda</taxon>
        <taxon>Pleocyemata</taxon>
        <taxon>Astacidea</taxon>
        <taxon>Parastacoidea</taxon>
        <taxon>Parastacidae</taxon>
        <taxon>Cherax</taxon>
    </lineage>
</organism>
<name>A0AAW0VZ41_CHEQU</name>
<keyword evidence="1" id="KW-0147">Chitin-binding</keyword>
<gene>
    <name evidence="7" type="ORF">OTU49_012437</name>
</gene>
<proteinExistence type="predicted"/>
<dbReference type="AlphaFoldDB" id="A0AAW0VZ41"/>
<feature type="domain" description="Chitin-binding type-2" evidence="6">
    <location>
        <begin position="92"/>
        <end position="138"/>
    </location>
</feature>
<evidence type="ECO:0000313" key="7">
    <source>
        <dbReference type="EMBL" id="KAK8722379.1"/>
    </source>
</evidence>
<dbReference type="PANTHER" id="PTHR23301">
    <property type="entry name" value="CHITIN BINDING PERITROPHIN-A"/>
    <property type="match status" value="1"/>
</dbReference>
<keyword evidence="2" id="KW-0732">Signal</keyword>
<feature type="domain" description="Chitin-binding type-2" evidence="6">
    <location>
        <begin position="4"/>
        <end position="59"/>
    </location>
</feature>
<keyword evidence="4" id="KW-1015">Disulfide bond</keyword>
<comment type="caution">
    <text evidence="7">The sequence shown here is derived from an EMBL/GenBank/DDBJ whole genome shotgun (WGS) entry which is preliminary data.</text>
</comment>
<dbReference type="EMBL" id="JARKIK010000096">
    <property type="protein sequence ID" value="KAK8722379.1"/>
    <property type="molecule type" value="Genomic_DNA"/>
</dbReference>
<dbReference type="GO" id="GO:0005576">
    <property type="term" value="C:extracellular region"/>
    <property type="evidence" value="ECO:0007669"/>
    <property type="project" value="InterPro"/>
</dbReference>
<dbReference type="PROSITE" id="PS50940">
    <property type="entry name" value="CHIT_BIND_II"/>
    <property type="match status" value="3"/>
</dbReference>
<dbReference type="Proteomes" id="UP001445076">
    <property type="component" value="Unassembled WGS sequence"/>
</dbReference>
<dbReference type="GO" id="GO:0008061">
    <property type="term" value="F:chitin binding"/>
    <property type="evidence" value="ECO:0007669"/>
    <property type="project" value="UniProtKB-KW"/>
</dbReference>
<keyword evidence="8" id="KW-1185">Reference proteome</keyword>
<dbReference type="SMART" id="SM00494">
    <property type="entry name" value="ChtBD2"/>
    <property type="match status" value="3"/>
</dbReference>
<protein>
    <recommendedName>
        <fullName evidence="6">Chitin-binding type-2 domain-containing protein</fullName>
    </recommendedName>
</protein>
<dbReference type="Pfam" id="PF01607">
    <property type="entry name" value="CBM_14"/>
    <property type="match status" value="3"/>
</dbReference>
<dbReference type="InterPro" id="IPR036508">
    <property type="entry name" value="Chitin-bd_dom_sf"/>
</dbReference>
<dbReference type="InterPro" id="IPR002557">
    <property type="entry name" value="Chitin-bd_dom"/>
</dbReference>
<evidence type="ECO:0000256" key="1">
    <source>
        <dbReference type="ARBA" id="ARBA00022669"/>
    </source>
</evidence>
<evidence type="ECO:0000256" key="5">
    <source>
        <dbReference type="ARBA" id="ARBA00023180"/>
    </source>
</evidence>